<name>A0A9W8TI99_9PEZI</name>
<keyword evidence="2 6" id="KW-0812">Transmembrane</keyword>
<dbReference type="Gene3D" id="1.20.1720.10">
    <property type="entry name" value="Multidrug resistance protein D"/>
    <property type="match status" value="1"/>
</dbReference>
<protein>
    <recommendedName>
        <fullName evidence="7">Major facilitator superfamily (MFS) profile domain-containing protein</fullName>
    </recommendedName>
</protein>
<dbReference type="Pfam" id="PF07690">
    <property type="entry name" value="MFS_1"/>
    <property type="match status" value="1"/>
</dbReference>
<accession>A0A9W8TI99</accession>
<dbReference type="PANTHER" id="PTHR23501:SF84">
    <property type="entry name" value="VACUOLAR MEMBRANE AMINO ACID UPTAKE TRANSPORTER FNX2"/>
    <property type="match status" value="1"/>
</dbReference>
<feature type="transmembrane region" description="Helical" evidence="6">
    <location>
        <begin position="118"/>
        <end position="137"/>
    </location>
</feature>
<evidence type="ECO:0000256" key="6">
    <source>
        <dbReference type="SAM" id="Phobius"/>
    </source>
</evidence>
<feature type="compositionally biased region" description="Polar residues" evidence="5">
    <location>
        <begin position="1"/>
        <end position="68"/>
    </location>
</feature>
<dbReference type="AlphaFoldDB" id="A0A9W8TI99"/>
<gene>
    <name evidence="8" type="ORF">NPX13_g10217</name>
</gene>
<keyword evidence="3 6" id="KW-1133">Transmembrane helix</keyword>
<dbReference type="InterPro" id="IPR011701">
    <property type="entry name" value="MFS"/>
</dbReference>
<feature type="region of interest" description="Disordered" evidence="5">
    <location>
        <begin position="1"/>
        <end position="73"/>
    </location>
</feature>
<dbReference type="PANTHER" id="PTHR23501">
    <property type="entry name" value="MAJOR FACILITATOR SUPERFAMILY"/>
    <property type="match status" value="1"/>
</dbReference>
<evidence type="ECO:0000313" key="8">
    <source>
        <dbReference type="EMBL" id="KAJ3556078.1"/>
    </source>
</evidence>
<evidence type="ECO:0000313" key="9">
    <source>
        <dbReference type="Proteomes" id="UP001148614"/>
    </source>
</evidence>
<sequence>MGSRTTEQAGNGSETAPLLGSQNGASGSTHETTSYNGTSVNGNHNVSTTRDVINDVENSPPRNETVANGASGDPAKPKANMAALCPALAIGVFLVALDQTLTIATYGKIGSELQALNSTSWIATSYFLTLTTFQPLYGKLSDIFGRKQCLLFAYAVFGLGCLGCGLSQNIVQLCISRAVQGAGGGGTNAVVTILVTDLVSLRERGVWQGYINIVFAAGMSAGAPIGGLFADNIGWRW</sequence>
<dbReference type="EMBL" id="JANPWZ010002792">
    <property type="protein sequence ID" value="KAJ3556078.1"/>
    <property type="molecule type" value="Genomic_DNA"/>
</dbReference>
<evidence type="ECO:0000256" key="5">
    <source>
        <dbReference type="SAM" id="MobiDB-lite"/>
    </source>
</evidence>
<dbReference type="PROSITE" id="PS50850">
    <property type="entry name" value="MFS"/>
    <property type="match status" value="1"/>
</dbReference>
<proteinExistence type="predicted"/>
<dbReference type="InterPro" id="IPR036259">
    <property type="entry name" value="MFS_trans_sf"/>
</dbReference>
<dbReference type="GO" id="GO:0015174">
    <property type="term" value="F:basic amino acid transmembrane transporter activity"/>
    <property type="evidence" value="ECO:0007669"/>
    <property type="project" value="TreeGrafter"/>
</dbReference>
<organism evidence="8 9">
    <name type="scientific">Xylaria arbuscula</name>
    <dbReference type="NCBI Taxonomy" id="114810"/>
    <lineage>
        <taxon>Eukaryota</taxon>
        <taxon>Fungi</taxon>
        <taxon>Dikarya</taxon>
        <taxon>Ascomycota</taxon>
        <taxon>Pezizomycotina</taxon>
        <taxon>Sordariomycetes</taxon>
        <taxon>Xylariomycetidae</taxon>
        <taxon>Xylariales</taxon>
        <taxon>Xylariaceae</taxon>
        <taxon>Xylaria</taxon>
    </lineage>
</organism>
<dbReference type="PRINTS" id="PR01035">
    <property type="entry name" value="TCRTETA"/>
</dbReference>
<feature type="transmembrane region" description="Helical" evidence="6">
    <location>
        <begin position="81"/>
        <end position="106"/>
    </location>
</feature>
<dbReference type="VEuPathDB" id="FungiDB:F4678DRAFT_479135"/>
<evidence type="ECO:0000256" key="1">
    <source>
        <dbReference type="ARBA" id="ARBA00004141"/>
    </source>
</evidence>
<keyword evidence="4 6" id="KW-0472">Membrane</keyword>
<keyword evidence="9" id="KW-1185">Reference proteome</keyword>
<evidence type="ECO:0000256" key="2">
    <source>
        <dbReference type="ARBA" id="ARBA00022692"/>
    </source>
</evidence>
<dbReference type="SUPFAM" id="SSF103473">
    <property type="entry name" value="MFS general substrate transporter"/>
    <property type="match status" value="1"/>
</dbReference>
<dbReference type="InterPro" id="IPR020846">
    <property type="entry name" value="MFS_dom"/>
</dbReference>
<reference evidence="8" key="1">
    <citation type="submission" date="2022-07" db="EMBL/GenBank/DDBJ databases">
        <title>Genome Sequence of Xylaria arbuscula.</title>
        <authorList>
            <person name="Buettner E."/>
        </authorList>
    </citation>
    <scope>NUCLEOTIDE SEQUENCE</scope>
    <source>
        <strain evidence="8">VT107</strain>
    </source>
</reference>
<feature type="transmembrane region" description="Helical" evidence="6">
    <location>
        <begin position="149"/>
        <end position="171"/>
    </location>
</feature>
<comment type="caution">
    <text evidence="8">The sequence shown here is derived from an EMBL/GenBank/DDBJ whole genome shotgun (WGS) entry which is preliminary data.</text>
</comment>
<feature type="domain" description="Major facilitator superfamily (MFS) profile" evidence="7">
    <location>
        <begin position="84"/>
        <end position="237"/>
    </location>
</feature>
<evidence type="ECO:0000256" key="3">
    <source>
        <dbReference type="ARBA" id="ARBA00022989"/>
    </source>
</evidence>
<dbReference type="Proteomes" id="UP001148614">
    <property type="component" value="Unassembled WGS sequence"/>
</dbReference>
<evidence type="ECO:0000259" key="7">
    <source>
        <dbReference type="PROSITE" id="PS50850"/>
    </source>
</evidence>
<dbReference type="InterPro" id="IPR001958">
    <property type="entry name" value="Tet-R_TetA/multi-R_MdtG-like"/>
</dbReference>
<comment type="subcellular location">
    <subcellularLocation>
        <location evidence="1">Membrane</location>
        <topology evidence="1">Multi-pass membrane protein</topology>
    </subcellularLocation>
</comment>
<dbReference type="GO" id="GO:0000329">
    <property type="term" value="C:fungal-type vacuole membrane"/>
    <property type="evidence" value="ECO:0007669"/>
    <property type="project" value="TreeGrafter"/>
</dbReference>
<feature type="transmembrane region" description="Helical" evidence="6">
    <location>
        <begin position="210"/>
        <end position="230"/>
    </location>
</feature>
<evidence type="ECO:0000256" key="4">
    <source>
        <dbReference type="ARBA" id="ARBA00023136"/>
    </source>
</evidence>